<organism evidence="2 3">
    <name type="scientific">Mycetocola miduiensis</name>
    <dbReference type="NCBI Taxonomy" id="995034"/>
    <lineage>
        <taxon>Bacteria</taxon>
        <taxon>Bacillati</taxon>
        <taxon>Actinomycetota</taxon>
        <taxon>Actinomycetes</taxon>
        <taxon>Micrococcales</taxon>
        <taxon>Microbacteriaceae</taxon>
        <taxon>Mycetocola</taxon>
    </lineage>
</organism>
<dbReference type="STRING" id="995034.SAMN05216219_1307"/>
<keyword evidence="1" id="KW-1133">Transmembrane helix</keyword>
<dbReference type="OrthoDB" id="3267646at2"/>
<proteinExistence type="predicted"/>
<sequence>MPAFRTDRSLPRADASAAAMSRIFAITGALHFIRPEIFDPIVPRRLPGPSRSWTYGSGAAEFLLAGLVASRRFRSLGGLLAACFLVAVFPANLRTMRVVRRQPLPARLVALARLPMQVPLIALALRVGRDDAGPR</sequence>
<protein>
    <submittedName>
        <fullName evidence="2">Uncharacterized membrane protein</fullName>
    </submittedName>
</protein>
<accession>A0A1I5AAF7</accession>
<dbReference type="EMBL" id="FOVM01000003">
    <property type="protein sequence ID" value="SFN59581.1"/>
    <property type="molecule type" value="Genomic_DNA"/>
</dbReference>
<keyword evidence="3" id="KW-1185">Reference proteome</keyword>
<keyword evidence="1" id="KW-0812">Transmembrane</keyword>
<dbReference type="PANTHER" id="PTHR36974:SF1">
    <property type="entry name" value="DOXX FAMILY MEMBRANE PROTEIN"/>
    <property type="match status" value="1"/>
</dbReference>
<keyword evidence="1" id="KW-0472">Membrane</keyword>
<name>A0A1I5AAF7_9MICO</name>
<dbReference type="PANTHER" id="PTHR36974">
    <property type="entry name" value="MEMBRANE PROTEIN-RELATED"/>
    <property type="match status" value="1"/>
</dbReference>
<gene>
    <name evidence="2" type="ORF">SAMN05216219_1307</name>
</gene>
<dbReference type="Proteomes" id="UP000198867">
    <property type="component" value="Unassembled WGS sequence"/>
</dbReference>
<dbReference type="AlphaFoldDB" id="A0A1I5AAF7"/>
<evidence type="ECO:0000313" key="2">
    <source>
        <dbReference type="EMBL" id="SFN59581.1"/>
    </source>
</evidence>
<evidence type="ECO:0000313" key="3">
    <source>
        <dbReference type="Proteomes" id="UP000198867"/>
    </source>
</evidence>
<dbReference type="RefSeq" id="WP_090710217.1">
    <property type="nucleotide sequence ID" value="NZ_FOVM01000003.1"/>
</dbReference>
<feature type="transmembrane region" description="Helical" evidence="1">
    <location>
        <begin position="76"/>
        <end position="93"/>
    </location>
</feature>
<reference evidence="3" key="1">
    <citation type="submission" date="2016-10" db="EMBL/GenBank/DDBJ databases">
        <authorList>
            <person name="Varghese N."/>
            <person name="Submissions S."/>
        </authorList>
    </citation>
    <scope>NUCLEOTIDE SEQUENCE [LARGE SCALE GENOMIC DNA]</scope>
    <source>
        <strain evidence="3">CGMCC 1.11101</strain>
    </source>
</reference>
<evidence type="ECO:0000256" key="1">
    <source>
        <dbReference type="SAM" id="Phobius"/>
    </source>
</evidence>